<protein>
    <submittedName>
        <fullName evidence="1">Uncharacterized protein</fullName>
    </submittedName>
</protein>
<proteinExistence type="predicted"/>
<dbReference type="Proteomes" id="UP001162501">
    <property type="component" value="Chromosome 28"/>
</dbReference>
<evidence type="ECO:0000313" key="2">
    <source>
        <dbReference type="Proteomes" id="UP001162501"/>
    </source>
</evidence>
<gene>
    <name evidence="1" type="ORF">MRATA1EN22A_LOCUS17773</name>
</gene>
<reference evidence="1" key="1">
    <citation type="submission" date="2023-05" db="EMBL/GenBank/DDBJ databases">
        <authorList>
            <consortium name="ELIXIR-Norway"/>
        </authorList>
    </citation>
    <scope>NUCLEOTIDE SEQUENCE</scope>
</reference>
<reference evidence="1" key="2">
    <citation type="submission" date="2025-03" db="EMBL/GenBank/DDBJ databases">
        <authorList>
            <consortium name="ELIXIR-Norway"/>
            <consortium name="Elixir Norway"/>
        </authorList>
    </citation>
    <scope>NUCLEOTIDE SEQUENCE</scope>
</reference>
<evidence type="ECO:0000313" key="1">
    <source>
        <dbReference type="EMBL" id="CAN0403270.1"/>
    </source>
</evidence>
<organism evidence="1 2">
    <name type="scientific">Rangifer tarandus platyrhynchus</name>
    <name type="common">Svalbard reindeer</name>
    <dbReference type="NCBI Taxonomy" id="3082113"/>
    <lineage>
        <taxon>Eukaryota</taxon>
        <taxon>Metazoa</taxon>
        <taxon>Chordata</taxon>
        <taxon>Craniata</taxon>
        <taxon>Vertebrata</taxon>
        <taxon>Euteleostomi</taxon>
        <taxon>Mammalia</taxon>
        <taxon>Eutheria</taxon>
        <taxon>Laurasiatheria</taxon>
        <taxon>Artiodactyla</taxon>
        <taxon>Ruminantia</taxon>
        <taxon>Pecora</taxon>
        <taxon>Cervidae</taxon>
        <taxon>Odocoileinae</taxon>
        <taxon>Rangifer</taxon>
    </lineage>
</organism>
<name>A0AC59ZF83_RANTA</name>
<accession>A0AC59ZF83</accession>
<sequence>MPSLGGSEPGGRPLPAAPTWSRPAARGGGRRRGPTQRLSARCADGRGRGGLRKPASLAPRHPGPRGCPTRRAPATPAPGGAVRSGCEAAAGAGGQRTGPGRGPSYTLEGRGAQGALPMVLWRRNCRVGLHLPALAPTLSIAGRGPPAPASATRLSGPRMRGGRGCISHRSSLGCASEGVPGGAGAGTSTAGPRPRTRLRQGPPLPAPPLCC</sequence>
<dbReference type="EMBL" id="OX596112">
    <property type="protein sequence ID" value="CAN0403270.1"/>
    <property type="molecule type" value="Genomic_DNA"/>
</dbReference>